<dbReference type="AlphaFoldDB" id="A0A859FC76"/>
<accession>A0A859FC76</accession>
<dbReference type="Proteomes" id="UP000318138">
    <property type="component" value="Chromosome"/>
</dbReference>
<dbReference type="EMBL" id="CP041372">
    <property type="protein sequence ID" value="QKS70550.1"/>
    <property type="molecule type" value="Genomic_DNA"/>
</dbReference>
<protein>
    <submittedName>
        <fullName evidence="1">Uncharacterized protein</fullName>
    </submittedName>
</protein>
<gene>
    <name evidence="1" type="ORF">FLK61_27760</name>
</gene>
<evidence type="ECO:0000313" key="2">
    <source>
        <dbReference type="Proteomes" id="UP000318138"/>
    </source>
</evidence>
<reference evidence="2" key="1">
    <citation type="submission" date="2019-07" db="EMBL/GenBank/DDBJ databases">
        <title>Bacillus alkalisoli sp. nov. isolated from saline soil.</title>
        <authorList>
            <person name="Sun J.-Q."/>
            <person name="Xu L."/>
        </authorList>
    </citation>
    <scope>NUCLEOTIDE SEQUENCE [LARGE SCALE GENOMIC DNA]</scope>
    <source>
        <strain evidence="2">M4U3P1</strain>
    </source>
</reference>
<dbReference type="RefSeq" id="WP_176008586.1">
    <property type="nucleotide sequence ID" value="NZ_CP041372.2"/>
</dbReference>
<evidence type="ECO:0000313" key="1">
    <source>
        <dbReference type="EMBL" id="QKS70550.1"/>
    </source>
</evidence>
<name>A0A859FC76_9BACI</name>
<proteinExistence type="predicted"/>
<organism evidence="1 2">
    <name type="scientific">Paenalkalicoccus suaedae</name>
    <dbReference type="NCBI Taxonomy" id="2592382"/>
    <lineage>
        <taxon>Bacteria</taxon>
        <taxon>Bacillati</taxon>
        <taxon>Bacillota</taxon>
        <taxon>Bacilli</taxon>
        <taxon>Bacillales</taxon>
        <taxon>Bacillaceae</taxon>
        <taxon>Paenalkalicoccus</taxon>
    </lineage>
</organism>
<keyword evidence="2" id="KW-1185">Reference proteome</keyword>
<sequence>MNISKQDVLHLIDDLSESELRIVYTFIEEFRIAEEERSVSGEESSIVGRV</sequence>
<dbReference type="KEGG" id="psua:FLK61_27760"/>